<dbReference type="Gene3D" id="1.20.120.1240">
    <property type="entry name" value="Dynamin, middle domain"/>
    <property type="match status" value="1"/>
</dbReference>
<proteinExistence type="predicted"/>
<reference evidence="2" key="1">
    <citation type="journal article" date="2008" name="Nat. Genet.">
        <title>The Pristionchus pacificus genome provides a unique perspective on nematode lifestyle and parasitism.</title>
        <authorList>
            <person name="Dieterich C."/>
            <person name="Clifton S.W."/>
            <person name="Schuster L.N."/>
            <person name="Chinwalla A."/>
            <person name="Delehaunty K."/>
            <person name="Dinkelacker I."/>
            <person name="Fulton L."/>
            <person name="Fulton R."/>
            <person name="Godfrey J."/>
            <person name="Minx P."/>
            <person name="Mitreva M."/>
            <person name="Roeseler W."/>
            <person name="Tian H."/>
            <person name="Witte H."/>
            <person name="Yang S.P."/>
            <person name="Wilson R.K."/>
            <person name="Sommer R.J."/>
        </authorList>
    </citation>
    <scope>NUCLEOTIDE SEQUENCE [LARGE SCALE GENOMIC DNA]</scope>
    <source>
        <strain evidence="2">PS312</strain>
    </source>
</reference>
<reference evidence="1" key="2">
    <citation type="submission" date="2022-06" db="UniProtKB">
        <authorList>
            <consortium name="EnsemblMetazoa"/>
        </authorList>
    </citation>
    <scope>IDENTIFICATION</scope>
    <source>
        <strain evidence="1">PS312</strain>
    </source>
</reference>
<evidence type="ECO:0000313" key="1">
    <source>
        <dbReference type="EnsemblMetazoa" id="PPA19769.1"/>
    </source>
</evidence>
<keyword evidence="2" id="KW-1185">Reference proteome</keyword>
<evidence type="ECO:0000313" key="2">
    <source>
        <dbReference type="Proteomes" id="UP000005239"/>
    </source>
</evidence>
<dbReference type="Proteomes" id="UP000005239">
    <property type="component" value="Unassembled WGS sequence"/>
</dbReference>
<accession>A0A2A6BG26</accession>
<dbReference type="EnsemblMetazoa" id="PPA19769.1">
    <property type="protein sequence ID" value="PPA19769.1"/>
    <property type="gene ID" value="WBGene00109323"/>
</dbReference>
<name>A0A2A6BG26_PRIPA</name>
<organism evidence="1 2">
    <name type="scientific">Pristionchus pacificus</name>
    <name type="common">Parasitic nematode worm</name>
    <dbReference type="NCBI Taxonomy" id="54126"/>
    <lineage>
        <taxon>Eukaryota</taxon>
        <taxon>Metazoa</taxon>
        <taxon>Ecdysozoa</taxon>
        <taxon>Nematoda</taxon>
        <taxon>Chromadorea</taxon>
        <taxon>Rhabditida</taxon>
        <taxon>Rhabditina</taxon>
        <taxon>Diplogasteromorpha</taxon>
        <taxon>Diplogasteroidea</taxon>
        <taxon>Neodiplogasteridae</taxon>
        <taxon>Pristionchus</taxon>
    </lineage>
</organism>
<dbReference type="OrthoDB" id="5061070at2759"/>
<sequence>MVQQFTADIERSIEGSGGKNVNTNELSGGARINRFGQSSIFTVGWGFSGMKHLMNIYRE</sequence>
<accession>A0A8R1YIB3</accession>
<dbReference type="AlphaFoldDB" id="A0A2A6BG26"/>
<gene>
    <name evidence="1" type="primary">WBGene00109323</name>
</gene>
<protein>
    <submittedName>
        <fullName evidence="1">Uncharacterized protein</fullName>
    </submittedName>
</protein>